<gene>
    <name evidence="2" type="ORF">A5889_001945</name>
    <name evidence="1" type="ORF">A5889_002625</name>
</gene>
<dbReference type="RefSeq" id="WP_087641718.1">
    <property type="nucleotide sequence ID" value="NZ_CP147246.1"/>
</dbReference>
<evidence type="ECO:0000313" key="1">
    <source>
        <dbReference type="EMBL" id="OUZ30337.1"/>
    </source>
</evidence>
<dbReference type="EMBL" id="NIBQ01000003">
    <property type="protein sequence ID" value="OUZ30337.1"/>
    <property type="molecule type" value="Genomic_DNA"/>
</dbReference>
<evidence type="ECO:0000313" key="3">
    <source>
        <dbReference type="Proteomes" id="UP000196151"/>
    </source>
</evidence>
<dbReference type="Proteomes" id="UP000196151">
    <property type="component" value="Chromosome"/>
</dbReference>
<keyword evidence="3" id="KW-1185">Reference proteome</keyword>
<evidence type="ECO:0000313" key="2">
    <source>
        <dbReference type="EMBL" id="WYJ94432.1"/>
    </source>
</evidence>
<reference evidence="2" key="3">
    <citation type="submission" date="2024-03" db="EMBL/GenBank/DDBJ databases">
        <title>The Genome Sequence of Enterococcus sp. DIV0238c.</title>
        <authorList>
            <consortium name="The Broad Institute Genomics Platform"/>
            <consortium name="The Broad Institute Microbial Omics Core"/>
            <consortium name="The Broad Institute Genomic Center for Infectious Diseases"/>
            <person name="Earl A."/>
            <person name="Manson A."/>
            <person name="Gilmore M."/>
            <person name="Schwartman J."/>
            <person name="Shea T."/>
            <person name="Abouelleil A."/>
            <person name="Cao P."/>
            <person name="Chapman S."/>
            <person name="Cusick C."/>
            <person name="Young S."/>
            <person name="Neafsey D."/>
            <person name="Nusbaum C."/>
            <person name="Birren B."/>
        </authorList>
    </citation>
    <scope>NUCLEOTIDE SEQUENCE</scope>
    <source>
        <strain evidence="2">9D6_DIV0238</strain>
    </source>
</reference>
<dbReference type="EMBL" id="CP147246">
    <property type="protein sequence ID" value="WYJ94432.1"/>
    <property type="molecule type" value="Genomic_DNA"/>
</dbReference>
<accession>A0A200J127</accession>
<organism evidence="1">
    <name type="scientific">Candidatus Enterococcus dunnyi</name>
    <dbReference type="NCBI Taxonomy" id="1834192"/>
    <lineage>
        <taxon>Bacteria</taxon>
        <taxon>Bacillati</taxon>
        <taxon>Bacillota</taxon>
        <taxon>Bacilli</taxon>
        <taxon>Lactobacillales</taxon>
        <taxon>Enterococcaceae</taxon>
        <taxon>Enterococcus</taxon>
    </lineage>
</organism>
<protein>
    <submittedName>
        <fullName evidence="1">Uncharacterized protein</fullName>
    </submittedName>
</protein>
<sequence length="70" mass="8128">MLVSRKNASRTTVLNGVTILTTNSKIDPKRTNRIAIRLYKNGHEWEDDQSIVVYDFVTGNWQLQDSKYVE</sequence>
<reference evidence="2" key="2">
    <citation type="submission" date="2017-05" db="EMBL/GenBank/DDBJ databases">
        <authorList>
            <consortium name="The Broad Institute Genomics Platform"/>
            <consortium name="The Broad Institute Genomic Center for Infectious Diseases"/>
            <person name="Earl A."/>
            <person name="Manson A."/>
            <person name="Schwartman J."/>
            <person name="Gilmore M."/>
            <person name="Abouelleil A."/>
            <person name="Cao P."/>
            <person name="Chapman S."/>
            <person name="Cusick C."/>
            <person name="Shea T."/>
            <person name="Young S."/>
            <person name="Neafsey D."/>
            <person name="Nusbaum C."/>
            <person name="Birren B."/>
        </authorList>
    </citation>
    <scope>NUCLEOTIDE SEQUENCE</scope>
    <source>
        <strain evidence="2">9D6_DIV0238</strain>
    </source>
</reference>
<dbReference type="AlphaFoldDB" id="A0A200J127"/>
<proteinExistence type="predicted"/>
<name>A0A200J127_9ENTE</name>
<reference evidence="1" key="1">
    <citation type="submission" date="2017-05" db="EMBL/GenBank/DDBJ databases">
        <title>The Genome Sequence of Enterococcus sp. 9D6_DIV0238.</title>
        <authorList>
            <consortium name="The Broad Institute Genomics Platform"/>
            <consortium name="The Broad Institute Genomic Center for Infectious Diseases"/>
            <person name="Earl A."/>
            <person name="Manson A."/>
            <person name="Schwartman J."/>
            <person name="Gilmore M."/>
            <person name="Abouelleil A."/>
            <person name="Cao P."/>
            <person name="Chapman S."/>
            <person name="Cusick C."/>
            <person name="Shea T."/>
            <person name="Young S."/>
            <person name="Neafsey D."/>
            <person name="Nusbaum C."/>
            <person name="Birren B."/>
        </authorList>
    </citation>
    <scope>NUCLEOTIDE SEQUENCE [LARGE SCALE GENOMIC DNA]</scope>
    <source>
        <strain evidence="1">9D6_DIV0238</strain>
    </source>
</reference>